<gene>
    <name evidence="2" type="ORF">ILYODFUR_031379</name>
</gene>
<accession>A0ABV0TNB0</accession>
<organism evidence="2 3">
    <name type="scientific">Ilyodon furcidens</name>
    <name type="common">goldbreast splitfin</name>
    <dbReference type="NCBI Taxonomy" id="33524"/>
    <lineage>
        <taxon>Eukaryota</taxon>
        <taxon>Metazoa</taxon>
        <taxon>Chordata</taxon>
        <taxon>Craniata</taxon>
        <taxon>Vertebrata</taxon>
        <taxon>Euteleostomi</taxon>
        <taxon>Actinopterygii</taxon>
        <taxon>Neopterygii</taxon>
        <taxon>Teleostei</taxon>
        <taxon>Neoteleostei</taxon>
        <taxon>Acanthomorphata</taxon>
        <taxon>Ovalentaria</taxon>
        <taxon>Atherinomorphae</taxon>
        <taxon>Cyprinodontiformes</taxon>
        <taxon>Goodeidae</taxon>
        <taxon>Ilyodon</taxon>
    </lineage>
</organism>
<evidence type="ECO:0000313" key="2">
    <source>
        <dbReference type="EMBL" id="MEQ2234394.1"/>
    </source>
</evidence>
<evidence type="ECO:0000313" key="3">
    <source>
        <dbReference type="Proteomes" id="UP001482620"/>
    </source>
</evidence>
<protein>
    <submittedName>
        <fullName evidence="2">Uncharacterized protein</fullName>
    </submittedName>
</protein>
<sequence>MGLGKGKDDYKPAATSEDGNKKHKKEKQKKDMDELKKEVDLVSILSRMGHLCPLSTGSRSSAPLGVAPLNTVPVVFSRTH</sequence>
<comment type="caution">
    <text evidence="2">The sequence shown here is derived from an EMBL/GenBank/DDBJ whole genome shotgun (WGS) entry which is preliminary data.</text>
</comment>
<dbReference type="EMBL" id="JAHRIQ010039611">
    <property type="protein sequence ID" value="MEQ2234394.1"/>
    <property type="molecule type" value="Genomic_DNA"/>
</dbReference>
<proteinExistence type="predicted"/>
<name>A0ABV0TNB0_9TELE</name>
<keyword evidence="3" id="KW-1185">Reference proteome</keyword>
<reference evidence="2 3" key="1">
    <citation type="submission" date="2021-06" db="EMBL/GenBank/DDBJ databases">
        <authorList>
            <person name="Palmer J.M."/>
        </authorList>
    </citation>
    <scope>NUCLEOTIDE SEQUENCE [LARGE SCALE GENOMIC DNA]</scope>
    <source>
        <strain evidence="3">if_2019</strain>
        <tissue evidence="2">Muscle</tissue>
    </source>
</reference>
<feature type="region of interest" description="Disordered" evidence="1">
    <location>
        <begin position="1"/>
        <end position="34"/>
    </location>
</feature>
<feature type="compositionally biased region" description="Basic and acidic residues" evidence="1">
    <location>
        <begin position="1"/>
        <end position="11"/>
    </location>
</feature>
<evidence type="ECO:0000256" key="1">
    <source>
        <dbReference type="SAM" id="MobiDB-lite"/>
    </source>
</evidence>
<dbReference type="Proteomes" id="UP001482620">
    <property type="component" value="Unassembled WGS sequence"/>
</dbReference>